<dbReference type="RefSeq" id="WP_012777450.1">
    <property type="nucleotide sequence ID" value="NC_012968.1"/>
</dbReference>
<protein>
    <recommendedName>
        <fullName evidence="1">YozE SAM-like domain-containing protein</fullName>
    </recommendedName>
</protein>
<dbReference type="InterPro" id="IPR023089">
    <property type="entry name" value="YozE_SAM-like"/>
</dbReference>
<dbReference type="EMBL" id="CP001672">
    <property type="protein sequence ID" value="ACT46993.1"/>
    <property type="molecule type" value="Genomic_DNA"/>
</dbReference>
<sequence length="71" mass="8347">MQIIGFNNWILSQANRNDMVGDFARDVKRDTKFPNDNASKDSWLSHLRHRNACRAAIDAFEVAWTEYKNEF</sequence>
<evidence type="ECO:0000313" key="3">
    <source>
        <dbReference type="Proteomes" id="UP000002742"/>
    </source>
</evidence>
<dbReference type="HOGENOM" id="CLU_189244_1_0_4"/>
<dbReference type="Gene3D" id="1.10.150.260">
    <property type="entry name" value="YozE SAM-like"/>
    <property type="match status" value="1"/>
</dbReference>
<evidence type="ECO:0000313" key="2">
    <source>
        <dbReference type="EMBL" id="ACT46993.1"/>
    </source>
</evidence>
<name>C6WYL8_METML</name>
<proteinExistence type="predicted"/>
<dbReference type="SUPFAM" id="SSF140652">
    <property type="entry name" value="YozE-like"/>
    <property type="match status" value="1"/>
</dbReference>
<gene>
    <name evidence="2" type="ordered locus">Mmol_0083</name>
</gene>
<reference evidence="2 3" key="2">
    <citation type="journal article" date="2011" name="J. Bacteriol.">
        <title>Genomes of three methylotrophs from a single niche uncover genetic and metabolic divergence of Methylophilaceae.</title>
        <authorList>
            <person name="Lapidus A."/>
            <person name="Clum A."/>
            <person name="Labutti K."/>
            <person name="Kaluzhnaya M.G."/>
            <person name="Lim S."/>
            <person name="Beck D.A."/>
            <person name="Glavina Del Rio T."/>
            <person name="Nolan M."/>
            <person name="Mavromatis K."/>
            <person name="Huntemann M."/>
            <person name="Lucas S."/>
            <person name="Lidstrom M.E."/>
            <person name="Ivanova N."/>
            <person name="Chistoserdova L."/>
        </authorList>
    </citation>
    <scope>NUCLEOTIDE SEQUENCE [LARGE SCALE GENOMIC DNA]</scope>
    <source>
        <strain evidence="3">JLW8 / ATCC BAA-1282 / DSM 17540</strain>
    </source>
</reference>
<dbReference type="OrthoDB" id="9134950at2"/>
<dbReference type="Proteomes" id="UP000002742">
    <property type="component" value="Chromosome"/>
</dbReference>
<dbReference type="InterPro" id="IPR036806">
    <property type="entry name" value="YozE_SAM-like_sf"/>
</dbReference>
<reference evidence="3" key="1">
    <citation type="submission" date="2009-07" db="EMBL/GenBank/DDBJ databases">
        <title>Complete sequence of Methylotenera mobilis JLW8.</title>
        <authorList>
            <consortium name="US DOE Joint Genome Institute"/>
            <person name="Lucas S."/>
            <person name="Copeland A."/>
            <person name="Lapidus A."/>
            <person name="Glavina del Rio T."/>
            <person name="Tice H."/>
            <person name="Bruce D."/>
            <person name="Goodwin L."/>
            <person name="Pitluck S."/>
            <person name="LaButti K.M."/>
            <person name="Clum A."/>
            <person name="Larimer F."/>
            <person name="Land M."/>
            <person name="Hauser L."/>
            <person name="Kyrpides N."/>
            <person name="Mikhailova N."/>
            <person name="Kayluzhnaya M."/>
            <person name="Chistoserdova L."/>
        </authorList>
    </citation>
    <scope>NUCLEOTIDE SEQUENCE [LARGE SCALE GENOMIC DNA]</scope>
    <source>
        <strain evidence="3">JLW8 / ATCC BAA-1282 / DSM 17540</strain>
    </source>
</reference>
<dbReference type="Pfam" id="PF06855">
    <property type="entry name" value="YozE_SAM_like"/>
    <property type="match status" value="1"/>
</dbReference>
<feature type="domain" description="YozE SAM-like" evidence="1">
    <location>
        <begin position="6"/>
        <end position="69"/>
    </location>
</feature>
<keyword evidence="3" id="KW-1185">Reference proteome</keyword>
<evidence type="ECO:0000259" key="1">
    <source>
        <dbReference type="Pfam" id="PF06855"/>
    </source>
</evidence>
<organism evidence="2 3">
    <name type="scientific">Methylotenera mobilis (strain JLW8 / ATCC BAA-1282 / DSM 17540)</name>
    <dbReference type="NCBI Taxonomy" id="583345"/>
    <lineage>
        <taxon>Bacteria</taxon>
        <taxon>Pseudomonadati</taxon>
        <taxon>Pseudomonadota</taxon>
        <taxon>Betaproteobacteria</taxon>
        <taxon>Nitrosomonadales</taxon>
        <taxon>Methylophilaceae</taxon>
        <taxon>Methylotenera</taxon>
    </lineage>
</organism>
<dbReference type="KEGG" id="mmb:Mmol_0083"/>
<dbReference type="AlphaFoldDB" id="C6WYL8"/>
<accession>C6WYL8</accession>